<dbReference type="InterPro" id="IPR001638">
    <property type="entry name" value="Solute-binding_3/MltF_N"/>
</dbReference>
<feature type="signal peptide" evidence="7">
    <location>
        <begin position="1"/>
        <end position="19"/>
    </location>
</feature>
<reference evidence="9 10" key="1">
    <citation type="submission" date="2023-11" db="EMBL/GenBank/DDBJ databases">
        <title>Bacillus jintuensis, isolated from a mudflat on the Beibu Gulf coast.</title>
        <authorList>
            <person name="Li M."/>
        </authorList>
    </citation>
    <scope>NUCLEOTIDE SEQUENCE [LARGE SCALE GENOMIC DNA]</scope>
    <source>
        <strain evidence="9 10">31A1R</strain>
    </source>
</reference>
<evidence type="ECO:0000256" key="3">
    <source>
        <dbReference type="ARBA" id="ARBA00022729"/>
    </source>
</evidence>
<protein>
    <submittedName>
        <fullName evidence="9">Amino acid ABC transporter substrate-binding protein</fullName>
    </submittedName>
</protein>
<gene>
    <name evidence="9" type="ORF">SM124_10590</name>
</gene>
<comment type="subcellular location">
    <subcellularLocation>
        <location evidence="1">Cell envelope</location>
    </subcellularLocation>
</comment>
<sequence>MKRLLGIFSIIFLSLIISACGNTDKEQAENKETGSKEEQNLLDKVKAEGKLRIGTEGTYAPFTFHDESGKLTGFDVELATEVAKRLGVEPEFMETQWDAMFAGLDSERFDMIANQVGIRPDRQEKYDFSNHYISSPAVLIAHKDNDAVKGFEDIKGLKSAQSLTSNYSTIAKDNGAEIVGVEGFNQAIDLINSKRADVTINDKLSVLDLLKQKPDTPIKIVAEHEDASRSGFMFRKSNTELVDAVNKALQDIIDDGTYEEISKKWFGENVLN</sequence>
<dbReference type="RefSeq" id="WP_322446494.1">
    <property type="nucleotide sequence ID" value="NZ_JAXOFX010000005.1"/>
</dbReference>
<evidence type="ECO:0000256" key="4">
    <source>
        <dbReference type="ARBA" id="ARBA00023139"/>
    </source>
</evidence>
<dbReference type="EMBL" id="JAXOFX010000005">
    <property type="protein sequence ID" value="MDZ5472196.1"/>
    <property type="molecule type" value="Genomic_DNA"/>
</dbReference>
<dbReference type="SMART" id="SM00062">
    <property type="entry name" value="PBPb"/>
    <property type="match status" value="1"/>
</dbReference>
<comment type="similarity">
    <text evidence="2 6">Belongs to the bacterial solute-binding protein 3 family.</text>
</comment>
<dbReference type="InterPro" id="IPR018313">
    <property type="entry name" value="SBP_3_CS"/>
</dbReference>
<evidence type="ECO:0000256" key="5">
    <source>
        <dbReference type="ARBA" id="ARBA00023288"/>
    </source>
</evidence>
<dbReference type="Pfam" id="PF00497">
    <property type="entry name" value="SBP_bac_3"/>
    <property type="match status" value="1"/>
</dbReference>
<keyword evidence="5" id="KW-0449">Lipoprotein</keyword>
<feature type="chain" id="PRO_5045372452" evidence="7">
    <location>
        <begin position="20"/>
        <end position="272"/>
    </location>
</feature>
<keyword evidence="4" id="KW-0564">Palmitate</keyword>
<comment type="caution">
    <text evidence="9">The sequence shown here is derived from an EMBL/GenBank/DDBJ whole genome shotgun (WGS) entry which is preliminary data.</text>
</comment>
<evidence type="ECO:0000313" key="10">
    <source>
        <dbReference type="Proteomes" id="UP001290455"/>
    </source>
</evidence>
<name>A0ABU5IYI9_9BACI</name>
<evidence type="ECO:0000256" key="6">
    <source>
        <dbReference type="RuleBase" id="RU003744"/>
    </source>
</evidence>
<accession>A0ABU5IYI9</accession>
<evidence type="ECO:0000256" key="2">
    <source>
        <dbReference type="ARBA" id="ARBA00010333"/>
    </source>
</evidence>
<dbReference type="PROSITE" id="PS51257">
    <property type="entry name" value="PROKAR_LIPOPROTEIN"/>
    <property type="match status" value="1"/>
</dbReference>
<keyword evidence="3 7" id="KW-0732">Signal</keyword>
<dbReference type="Gene3D" id="3.40.190.10">
    <property type="entry name" value="Periplasmic binding protein-like II"/>
    <property type="match status" value="2"/>
</dbReference>
<proteinExistence type="inferred from homology"/>
<dbReference type="PANTHER" id="PTHR35936:SF34">
    <property type="entry name" value="ABC TRANSPORTER EXTRACELLULAR-BINDING PROTEIN YCKB-RELATED"/>
    <property type="match status" value="1"/>
</dbReference>
<dbReference type="CDD" id="cd13711">
    <property type="entry name" value="PBP2_Ngo0372_TcyA"/>
    <property type="match status" value="1"/>
</dbReference>
<feature type="domain" description="Solute-binding protein family 3/N-terminal" evidence="8">
    <location>
        <begin position="50"/>
        <end position="269"/>
    </location>
</feature>
<organism evidence="9 10">
    <name type="scientific">Robertmurraya mangrovi</name>
    <dbReference type="NCBI Taxonomy" id="3098077"/>
    <lineage>
        <taxon>Bacteria</taxon>
        <taxon>Bacillati</taxon>
        <taxon>Bacillota</taxon>
        <taxon>Bacilli</taxon>
        <taxon>Bacillales</taxon>
        <taxon>Bacillaceae</taxon>
        <taxon>Robertmurraya</taxon>
    </lineage>
</organism>
<dbReference type="SUPFAM" id="SSF53850">
    <property type="entry name" value="Periplasmic binding protein-like II"/>
    <property type="match status" value="1"/>
</dbReference>
<keyword evidence="10" id="KW-1185">Reference proteome</keyword>
<dbReference type="Proteomes" id="UP001290455">
    <property type="component" value="Unassembled WGS sequence"/>
</dbReference>
<dbReference type="PANTHER" id="PTHR35936">
    <property type="entry name" value="MEMBRANE-BOUND LYTIC MUREIN TRANSGLYCOSYLASE F"/>
    <property type="match status" value="1"/>
</dbReference>
<evidence type="ECO:0000313" key="9">
    <source>
        <dbReference type="EMBL" id="MDZ5472196.1"/>
    </source>
</evidence>
<evidence type="ECO:0000259" key="8">
    <source>
        <dbReference type="SMART" id="SM00062"/>
    </source>
</evidence>
<dbReference type="PROSITE" id="PS01039">
    <property type="entry name" value="SBP_BACTERIAL_3"/>
    <property type="match status" value="1"/>
</dbReference>
<evidence type="ECO:0000256" key="7">
    <source>
        <dbReference type="SAM" id="SignalP"/>
    </source>
</evidence>
<evidence type="ECO:0000256" key="1">
    <source>
        <dbReference type="ARBA" id="ARBA00004196"/>
    </source>
</evidence>